<feature type="region of interest" description="Disordered" evidence="1">
    <location>
        <begin position="82"/>
        <end position="114"/>
    </location>
</feature>
<name>A0A2I0M0T3_COLLI</name>
<keyword evidence="2" id="KW-0808">Transferase</keyword>
<evidence type="ECO:0000256" key="1">
    <source>
        <dbReference type="SAM" id="MobiDB-lite"/>
    </source>
</evidence>
<proteinExistence type="predicted"/>
<dbReference type="Proteomes" id="UP000053872">
    <property type="component" value="Unassembled WGS sequence"/>
</dbReference>
<dbReference type="InParanoid" id="A0A2I0M0T3"/>
<evidence type="ECO:0000313" key="2">
    <source>
        <dbReference type="EMBL" id="PKK23284.1"/>
    </source>
</evidence>
<dbReference type="AlphaFoldDB" id="A0A2I0M0T3"/>
<evidence type="ECO:0000313" key="3">
    <source>
        <dbReference type="Proteomes" id="UP000053872"/>
    </source>
</evidence>
<organism evidence="2 3">
    <name type="scientific">Columba livia</name>
    <name type="common">Rock dove</name>
    <dbReference type="NCBI Taxonomy" id="8932"/>
    <lineage>
        <taxon>Eukaryota</taxon>
        <taxon>Metazoa</taxon>
        <taxon>Chordata</taxon>
        <taxon>Craniata</taxon>
        <taxon>Vertebrata</taxon>
        <taxon>Euteleostomi</taxon>
        <taxon>Archelosauria</taxon>
        <taxon>Archosauria</taxon>
        <taxon>Dinosauria</taxon>
        <taxon>Saurischia</taxon>
        <taxon>Theropoda</taxon>
        <taxon>Coelurosauria</taxon>
        <taxon>Aves</taxon>
        <taxon>Neognathae</taxon>
        <taxon>Neoaves</taxon>
        <taxon>Columbimorphae</taxon>
        <taxon>Columbiformes</taxon>
        <taxon>Columbidae</taxon>
        <taxon>Columba</taxon>
    </lineage>
</organism>
<dbReference type="EMBL" id="AKCR02000052">
    <property type="protein sequence ID" value="PKK23284.1"/>
    <property type="molecule type" value="Genomic_DNA"/>
</dbReference>
<reference evidence="2 3" key="1">
    <citation type="journal article" date="2013" name="Science">
        <title>Genomic diversity and evolution of the head crest in the rock pigeon.</title>
        <authorList>
            <person name="Shapiro M.D."/>
            <person name="Kronenberg Z."/>
            <person name="Li C."/>
            <person name="Domyan E.T."/>
            <person name="Pan H."/>
            <person name="Campbell M."/>
            <person name="Tan H."/>
            <person name="Huff C.D."/>
            <person name="Hu H."/>
            <person name="Vickrey A.I."/>
            <person name="Nielsen S.C."/>
            <person name="Stringham S.A."/>
            <person name="Hu H."/>
            <person name="Willerslev E."/>
            <person name="Gilbert M.T."/>
            <person name="Yandell M."/>
            <person name="Zhang G."/>
            <person name="Wang J."/>
        </authorList>
    </citation>
    <scope>NUCLEOTIDE SEQUENCE [LARGE SCALE GENOMIC DNA]</scope>
    <source>
        <tissue evidence="2">Blood</tissue>
    </source>
</reference>
<keyword evidence="3" id="KW-1185">Reference proteome</keyword>
<gene>
    <name evidence="2" type="primary">NATD1</name>
    <name evidence="2" type="ORF">A306_00009095</name>
</gene>
<dbReference type="GO" id="GO:0016740">
    <property type="term" value="F:transferase activity"/>
    <property type="evidence" value="ECO:0007669"/>
    <property type="project" value="UniProtKB-KW"/>
</dbReference>
<protein>
    <submittedName>
        <fullName evidence="2">N-acetyltransferase domain containing 1</fullName>
    </submittedName>
</protein>
<sequence>MLLQAPGCFPAAEEEGSPHLPRLQLFTCLCHRSQGLSRHHILRAMRIRPPGPGPSPGFGAGAVCLCLDADGFSVRPLERSPGWGHHPSACWPPRSSEPRALAASWGPHQQQGEPPHLVPLPLWVMTP</sequence>
<accession>A0A2I0M0T3</accession>
<comment type="caution">
    <text evidence="2">The sequence shown here is derived from an EMBL/GenBank/DDBJ whole genome shotgun (WGS) entry which is preliminary data.</text>
</comment>